<dbReference type="Gramene" id="TuG1812U0000067600.01.T01">
    <property type="protein sequence ID" value="TuG1812U0000067600.01.T01"/>
    <property type="gene ID" value="TuG1812U0000067600.01"/>
</dbReference>
<protein>
    <submittedName>
        <fullName evidence="2">Uncharacterized protein</fullName>
    </submittedName>
</protein>
<keyword evidence="1" id="KW-0812">Transmembrane</keyword>
<evidence type="ECO:0000313" key="2">
    <source>
        <dbReference type="EnsemblPlants" id="TuG1812G0200003344.01.T01"/>
    </source>
</evidence>
<reference evidence="2" key="2">
    <citation type="submission" date="2018-03" db="EMBL/GenBank/DDBJ databases">
        <title>The Triticum urartu genome reveals the dynamic nature of wheat genome evolution.</title>
        <authorList>
            <person name="Ling H."/>
            <person name="Ma B."/>
            <person name="Shi X."/>
            <person name="Liu H."/>
            <person name="Dong L."/>
            <person name="Sun H."/>
            <person name="Cao Y."/>
            <person name="Gao Q."/>
            <person name="Zheng S."/>
            <person name="Li Y."/>
            <person name="Yu Y."/>
            <person name="Du H."/>
            <person name="Qi M."/>
            <person name="Li Y."/>
            <person name="Yu H."/>
            <person name="Cui Y."/>
            <person name="Wang N."/>
            <person name="Chen C."/>
            <person name="Wu H."/>
            <person name="Zhao Y."/>
            <person name="Zhang J."/>
            <person name="Li Y."/>
            <person name="Zhou W."/>
            <person name="Zhang B."/>
            <person name="Hu W."/>
            <person name="Eijk M."/>
            <person name="Tang J."/>
            <person name="Witsenboer H."/>
            <person name="Zhao S."/>
            <person name="Li Z."/>
            <person name="Zhang A."/>
            <person name="Wang D."/>
            <person name="Liang C."/>
        </authorList>
    </citation>
    <scope>NUCLEOTIDE SEQUENCE [LARGE SCALE GENOMIC DNA]</scope>
    <source>
        <strain evidence="2">cv. G1812</strain>
    </source>
</reference>
<keyword evidence="1" id="KW-1133">Transmembrane helix</keyword>
<name>A0A8R7TIZ2_TRIUA</name>
<keyword evidence="1" id="KW-0472">Membrane</keyword>
<reference evidence="3" key="1">
    <citation type="journal article" date="2013" name="Nature">
        <title>Draft genome of the wheat A-genome progenitor Triticum urartu.</title>
        <authorList>
            <person name="Ling H.Q."/>
            <person name="Zhao S."/>
            <person name="Liu D."/>
            <person name="Wang J."/>
            <person name="Sun H."/>
            <person name="Zhang C."/>
            <person name="Fan H."/>
            <person name="Li D."/>
            <person name="Dong L."/>
            <person name="Tao Y."/>
            <person name="Gao C."/>
            <person name="Wu H."/>
            <person name="Li Y."/>
            <person name="Cui Y."/>
            <person name="Guo X."/>
            <person name="Zheng S."/>
            <person name="Wang B."/>
            <person name="Yu K."/>
            <person name="Liang Q."/>
            <person name="Yang W."/>
            <person name="Lou X."/>
            <person name="Chen J."/>
            <person name="Feng M."/>
            <person name="Jian J."/>
            <person name="Zhang X."/>
            <person name="Luo G."/>
            <person name="Jiang Y."/>
            <person name="Liu J."/>
            <person name="Wang Z."/>
            <person name="Sha Y."/>
            <person name="Zhang B."/>
            <person name="Wu H."/>
            <person name="Tang D."/>
            <person name="Shen Q."/>
            <person name="Xue P."/>
            <person name="Zou S."/>
            <person name="Wang X."/>
            <person name="Liu X."/>
            <person name="Wang F."/>
            <person name="Yang Y."/>
            <person name="An X."/>
            <person name="Dong Z."/>
            <person name="Zhang K."/>
            <person name="Zhang X."/>
            <person name="Luo M.C."/>
            <person name="Dvorak J."/>
            <person name="Tong Y."/>
            <person name="Wang J."/>
            <person name="Yang H."/>
            <person name="Li Z."/>
            <person name="Wang D."/>
            <person name="Zhang A."/>
            <person name="Wang J."/>
        </authorList>
    </citation>
    <scope>NUCLEOTIDE SEQUENCE</scope>
    <source>
        <strain evidence="3">cv. G1812</strain>
    </source>
</reference>
<dbReference type="AlphaFoldDB" id="A0A8R7TIZ2"/>
<accession>A0A8R7TIZ2</accession>
<feature type="transmembrane region" description="Helical" evidence="1">
    <location>
        <begin position="50"/>
        <end position="67"/>
    </location>
</feature>
<dbReference type="Proteomes" id="UP000015106">
    <property type="component" value="Chromosome 2"/>
</dbReference>
<organism evidence="2 3">
    <name type="scientific">Triticum urartu</name>
    <name type="common">Red wild einkorn</name>
    <name type="synonym">Crithodium urartu</name>
    <dbReference type="NCBI Taxonomy" id="4572"/>
    <lineage>
        <taxon>Eukaryota</taxon>
        <taxon>Viridiplantae</taxon>
        <taxon>Streptophyta</taxon>
        <taxon>Embryophyta</taxon>
        <taxon>Tracheophyta</taxon>
        <taxon>Spermatophyta</taxon>
        <taxon>Magnoliopsida</taxon>
        <taxon>Liliopsida</taxon>
        <taxon>Poales</taxon>
        <taxon>Poaceae</taxon>
        <taxon>BOP clade</taxon>
        <taxon>Pooideae</taxon>
        <taxon>Triticodae</taxon>
        <taxon>Triticeae</taxon>
        <taxon>Triticinae</taxon>
        <taxon>Triticum</taxon>
    </lineage>
</organism>
<dbReference type="EnsemblPlants" id="TuG1812U0000067600.01.T01">
    <property type="protein sequence ID" value="TuG1812U0000067600.01.T01"/>
    <property type="gene ID" value="TuG1812U0000067600.01"/>
</dbReference>
<reference evidence="2" key="3">
    <citation type="submission" date="2022-06" db="UniProtKB">
        <authorList>
            <consortium name="EnsemblPlants"/>
        </authorList>
    </citation>
    <scope>IDENTIFICATION</scope>
</reference>
<dbReference type="EnsemblPlants" id="TuG1812G0200003344.01.T01">
    <property type="protein sequence ID" value="TuG1812G0200003344.01.T01"/>
    <property type="gene ID" value="TuG1812G0200003344.01"/>
</dbReference>
<sequence length="115" mass="12798">MVQVNRLMHHLDGNFVESICAPSLGLLPKIQLATSLPPLEIILIKQSFKYVSLVCISISLFIGLFILEIDCSFVVSFLAHDTLNRLSLVDLKKKALVITKPLPNFKPAKINKQAN</sequence>
<evidence type="ECO:0000256" key="1">
    <source>
        <dbReference type="SAM" id="Phobius"/>
    </source>
</evidence>
<proteinExistence type="predicted"/>
<evidence type="ECO:0000313" key="3">
    <source>
        <dbReference type="Proteomes" id="UP000015106"/>
    </source>
</evidence>
<keyword evidence="3" id="KW-1185">Reference proteome</keyword>
<dbReference type="Gramene" id="TuG1812G0200003344.01.T01">
    <property type="protein sequence ID" value="TuG1812G0200003344.01.T01"/>
    <property type="gene ID" value="TuG1812G0200003344.01"/>
</dbReference>